<reference evidence="9 10" key="1">
    <citation type="journal article" date="2018" name="Nat. Ecol. Evol.">
        <title>Pezizomycetes genomes reveal the molecular basis of ectomycorrhizal truffle lifestyle.</title>
        <authorList>
            <person name="Murat C."/>
            <person name="Payen T."/>
            <person name="Noel B."/>
            <person name="Kuo A."/>
            <person name="Morin E."/>
            <person name="Chen J."/>
            <person name="Kohler A."/>
            <person name="Krizsan K."/>
            <person name="Balestrini R."/>
            <person name="Da Silva C."/>
            <person name="Montanini B."/>
            <person name="Hainaut M."/>
            <person name="Levati E."/>
            <person name="Barry K.W."/>
            <person name="Belfiori B."/>
            <person name="Cichocki N."/>
            <person name="Clum A."/>
            <person name="Dockter R.B."/>
            <person name="Fauchery L."/>
            <person name="Guy J."/>
            <person name="Iotti M."/>
            <person name="Le Tacon F."/>
            <person name="Lindquist E.A."/>
            <person name="Lipzen A."/>
            <person name="Malagnac F."/>
            <person name="Mello A."/>
            <person name="Molinier V."/>
            <person name="Miyauchi S."/>
            <person name="Poulain J."/>
            <person name="Riccioni C."/>
            <person name="Rubini A."/>
            <person name="Sitrit Y."/>
            <person name="Splivallo R."/>
            <person name="Traeger S."/>
            <person name="Wang M."/>
            <person name="Zifcakova L."/>
            <person name="Wipf D."/>
            <person name="Zambonelli A."/>
            <person name="Paolocci F."/>
            <person name="Nowrousian M."/>
            <person name="Ottonello S."/>
            <person name="Baldrian P."/>
            <person name="Spatafora J.W."/>
            <person name="Henrissat B."/>
            <person name="Nagy L.G."/>
            <person name="Aury J.M."/>
            <person name="Wincker P."/>
            <person name="Grigoriev I.V."/>
            <person name="Bonfante P."/>
            <person name="Martin F.M."/>
        </authorList>
    </citation>
    <scope>NUCLEOTIDE SEQUENCE [LARGE SCALE GENOMIC DNA]</scope>
    <source>
        <strain evidence="9 10">ATCC MYA-4762</strain>
    </source>
</reference>
<evidence type="ECO:0000256" key="3">
    <source>
        <dbReference type="ARBA" id="ARBA00022989"/>
    </source>
</evidence>
<evidence type="ECO:0000256" key="5">
    <source>
        <dbReference type="SAM" id="MobiDB-lite"/>
    </source>
</evidence>
<dbReference type="Gene3D" id="1.20.1070.10">
    <property type="entry name" value="Rhodopsin 7-helix transmembrane proteins"/>
    <property type="match status" value="1"/>
</dbReference>
<comment type="subcellular location">
    <subcellularLocation>
        <location evidence="1">Membrane</location>
        <topology evidence="1">Multi-pass membrane protein</topology>
    </subcellularLocation>
</comment>
<feature type="transmembrane region" description="Helical" evidence="6">
    <location>
        <begin position="172"/>
        <end position="201"/>
    </location>
</feature>
<keyword evidence="10" id="KW-1185">Reference proteome</keyword>
<dbReference type="GO" id="GO:0007189">
    <property type="term" value="P:adenylate cyclase-activating G protein-coupled receptor signaling pathway"/>
    <property type="evidence" value="ECO:0007669"/>
    <property type="project" value="TreeGrafter"/>
</dbReference>
<accession>A0A3N4M2I7</accession>
<evidence type="ECO:0000256" key="1">
    <source>
        <dbReference type="ARBA" id="ARBA00004141"/>
    </source>
</evidence>
<dbReference type="GO" id="GO:0005886">
    <property type="term" value="C:plasma membrane"/>
    <property type="evidence" value="ECO:0007669"/>
    <property type="project" value="TreeGrafter"/>
</dbReference>
<evidence type="ECO:0000313" key="9">
    <source>
        <dbReference type="EMBL" id="RPB29373.1"/>
    </source>
</evidence>
<keyword evidence="3 6" id="KW-1133">Transmembrane helix</keyword>
<evidence type="ECO:0000259" key="7">
    <source>
        <dbReference type="Pfam" id="PF11710"/>
    </source>
</evidence>
<organism evidence="9 10">
    <name type="scientific">Terfezia boudieri ATCC MYA-4762</name>
    <dbReference type="NCBI Taxonomy" id="1051890"/>
    <lineage>
        <taxon>Eukaryota</taxon>
        <taxon>Fungi</taxon>
        <taxon>Dikarya</taxon>
        <taxon>Ascomycota</taxon>
        <taxon>Pezizomycotina</taxon>
        <taxon>Pezizomycetes</taxon>
        <taxon>Pezizales</taxon>
        <taxon>Pezizaceae</taxon>
        <taxon>Terfezia</taxon>
    </lineage>
</organism>
<feature type="non-terminal residue" evidence="9">
    <location>
        <position position="447"/>
    </location>
</feature>
<dbReference type="EMBL" id="ML121527">
    <property type="protein sequence ID" value="RPB29373.1"/>
    <property type="molecule type" value="Genomic_DNA"/>
</dbReference>
<feature type="domain" description="G protein-coupled receptor GPR1/2/3 C-terminal" evidence="8">
    <location>
        <begin position="303"/>
        <end position="377"/>
    </location>
</feature>
<feature type="transmembrane region" description="Helical" evidence="6">
    <location>
        <begin position="20"/>
        <end position="41"/>
    </location>
</feature>
<evidence type="ECO:0000313" key="10">
    <source>
        <dbReference type="Proteomes" id="UP000267821"/>
    </source>
</evidence>
<evidence type="ECO:0000259" key="8">
    <source>
        <dbReference type="Pfam" id="PF11970"/>
    </source>
</evidence>
<dbReference type="PANTHER" id="PTHR23112">
    <property type="entry name" value="G PROTEIN-COUPLED RECEPTOR 157-RELATED"/>
    <property type="match status" value="1"/>
</dbReference>
<dbReference type="AlphaFoldDB" id="A0A3N4M2I7"/>
<feature type="domain" description="Glucose receptor Git3-like N-terminal" evidence="7">
    <location>
        <begin position="18"/>
        <end position="207"/>
    </location>
</feature>
<keyword evidence="2 6" id="KW-0812">Transmembrane</keyword>
<protein>
    <recommendedName>
        <fullName evidence="11">Family A G protein-coupled receptor-like protein</fullName>
    </recommendedName>
</protein>
<feature type="transmembrane region" description="Helical" evidence="6">
    <location>
        <begin position="312"/>
        <end position="331"/>
    </location>
</feature>
<dbReference type="InParanoid" id="A0A3N4M2I7"/>
<keyword evidence="4 6" id="KW-0472">Membrane</keyword>
<dbReference type="OrthoDB" id="5368598at2759"/>
<dbReference type="GO" id="GO:0004930">
    <property type="term" value="F:G protein-coupled receptor activity"/>
    <property type="evidence" value="ECO:0007669"/>
    <property type="project" value="TreeGrafter"/>
</dbReference>
<name>A0A3N4M2I7_9PEZI</name>
<evidence type="ECO:0000256" key="2">
    <source>
        <dbReference type="ARBA" id="ARBA00022692"/>
    </source>
</evidence>
<gene>
    <name evidence="9" type="ORF">L211DRAFT_775685</name>
</gene>
<feature type="transmembrane region" description="Helical" evidence="6">
    <location>
        <begin position="103"/>
        <end position="121"/>
    </location>
</feature>
<dbReference type="FunCoup" id="A0A3N4M2I7">
    <property type="interactions" value="115"/>
</dbReference>
<feature type="transmembrane region" description="Helical" evidence="6">
    <location>
        <begin position="53"/>
        <end position="74"/>
    </location>
</feature>
<feature type="transmembrane region" description="Helical" evidence="6">
    <location>
        <begin position="133"/>
        <end position="152"/>
    </location>
</feature>
<dbReference type="InterPro" id="IPR022596">
    <property type="entry name" value="GPR1/2/3_C"/>
</dbReference>
<feature type="region of interest" description="Disordered" evidence="5">
    <location>
        <begin position="238"/>
        <end position="263"/>
    </location>
</feature>
<proteinExistence type="predicted"/>
<dbReference type="Pfam" id="PF11710">
    <property type="entry name" value="Git3"/>
    <property type="match status" value="1"/>
</dbReference>
<dbReference type="Pfam" id="PF11970">
    <property type="entry name" value="GPR_Gpa2_C"/>
    <property type="match status" value="1"/>
</dbReference>
<dbReference type="STRING" id="1051890.A0A3N4M2I7"/>
<evidence type="ECO:0000256" key="6">
    <source>
        <dbReference type="SAM" id="Phobius"/>
    </source>
</evidence>
<dbReference type="Proteomes" id="UP000267821">
    <property type="component" value="Unassembled WGS sequence"/>
</dbReference>
<evidence type="ECO:0000256" key="4">
    <source>
        <dbReference type="ARBA" id="ARBA00023136"/>
    </source>
</evidence>
<sequence>MDPELNDPVMTHRELLILRSIAIFAASISLTSGLLVGYWFIRMKRSFRHHLIMLLICSDFWKASWQLIYPAVVIKTGNADKGYLFCQVTGFFISMGIEASVDFAVLVIAVHSALYIFYPATALGEGGLFRYRSYLYTIWVAFPLLMASLAFLNTSKAYTSQGAYCYLPARPMWMLLALAWIPRYLILVTILVLYASIYVYVRIKFRTFRTNIGPSVLDMHDVDHSNLPTNSAPDRLPDLHSHGLIPESPETGQGTSASDEPFVKISDPPRAQGKLSRFFGAPAALPSTSGPIDGPTATAELVKRRYVIRRQLRLLFIYPLVYALMWVPPLISNSLQYNKHFANKPSFPLQCIVSFTLPIQCAVDCWLFATREKPWKYIPHTGRKTFWFSFVFWRHDCGHDHDGARCPQGVEDEEELRQEVWRNTSRRSMSIEQRAAYMRREAERKEA</sequence>
<dbReference type="CDD" id="cd00637">
    <property type="entry name" value="7tm_classA_rhodopsin-like"/>
    <property type="match status" value="1"/>
</dbReference>
<feature type="transmembrane region" description="Helical" evidence="6">
    <location>
        <begin position="347"/>
        <end position="369"/>
    </location>
</feature>
<dbReference type="SUPFAM" id="SSF81321">
    <property type="entry name" value="Family A G protein-coupled receptor-like"/>
    <property type="match status" value="1"/>
</dbReference>
<dbReference type="PANTHER" id="PTHR23112:SF37">
    <property type="entry name" value="G PROTEIN-COUPLED RECEPTOR GPR1"/>
    <property type="match status" value="1"/>
</dbReference>
<evidence type="ECO:0008006" key="11">
    <source>
        <dbReference type="Google" id="ProtNLM"/>
    </source>
</evidence>
<dbReference type="InterPro" id="IPR023041">
    <property type="entry name" value="Glucose_rcpt_Git3-like_N"/>
</dbReference>